<evidence type="ECO:0000256" key="1">
    <source>
        <dbReference type="SAM" id="SignalP"/>
    </source>
</evidence>
<evidence type="ECO:0000313" key="2">
    <source>
        <dbReference type="EMBL" id="SFI84328.1"/>
    </source>
</evidence>
<name>A0A1I3LHS7_9FLAO</name>
<organism evidence="2 3">
    <name type="scientific">Olleya namhaensis</name>
    <dbReference type="NCBI Taxonomy" id="1144750"/>
    <lineage>
        <taxon>Bacteria</taxon>
        <taxon>Pseudomonadati</taxon>
        <taxon>Bacteroidota</taxon>
        <taxon>Flavobacteriia</taxon>
        <taxon>Flavobacteriales</taxon>
        <taxon>Flavobacteriaceae</taxon>
    </lineage>
</organism>
<feature type="chain" id="PRO_5011492971" description="YtkA-like" evidence="1">
    <location>
        <begin position="24"/>
        <end position="283"/>
    </location>
</feature>
<evidence type="ECO:0008006" key="4">
    <source>
        <dbReference type="Google" id="ProtNLM"/>
    </source>
</evidence>
<dbReference type="Proteomes" id="UP000199559">
    <property type="component" value="Unassembled WGS sequence"/>
</dbReference>
<evidence type="ECO:0000313" key="3">
    <source>
        <dbReference type="Proteomes" id="UP000199559"/>
    </source>
</evidence>
<proteinExistence type="predicted"/>
<accession>A0A1I3LHS7</accession>
<dbReference type="AlphaFoldDB" id="A0A1I3LHS7"/>
<sequence length="283" mass="31585">MKLKYIFPILFIALLNVSCSSDNDDDDSGITNEVTGLTKIQDLINDTHTIELFNTTGQFKTGYNAISLRVIDNATNSYVEDANLSWIPMMQMPTMEHSSPKSTITKTLGKDTVYDGFIIYQMTNLDGSGWSLTVNYTINGIDYTVTDAITVLQNDNQNSASFMGSDDSRYIVALAEPNEPKIAINDLKVGLFKMENMMTFPVVEDFTITLDPRMPGMGNHTSPNNTDLTYNSAEQMYNADLALTMTGYWVLNLKLLNTNGEVLKGEDVTEENTQSSLYLELEF</sequence>
<reference evidence="3" key="1">
    <citation type="submission" date="2016-10" db="EMBL/GenBank/DDBJ databases">
        <authorList>
            <person name="Varghese N."/>
            <person name="Submissions S."/>
        </authorList>
    </citation>
    <scope>NUCLEOTIDE SEQUENCE [LARGE SCALE GENOMIC DNA]</scope>
    <source>
        <strain evidence="3">DSM 28881</strain>
    </source>
</reference>
<keyword evidence="1" id="KW-0732">Signal</keyword>
<keyword evidence="3" id="KW-1185">Reference proteome</keyword>
<dbReference type="EMBL" id="FORM01000002">
    <property type="protein sequence ID" value="SFI84328.1"/>
    <property type="molecule type" value="Genomic_DNA"/>
</dbReference>
<dbReference type="STRING" id="1144750.SAMN05443431_102424"/>
<gene>
    <name evidence="2" type="ORF">SAMN05443431_102424</name>
</gene>
<protein>
    <recommendedName>
        <fullName evidence="4">YtkA-like</fullName>
    </recommendedName>
</protein>
<dbReference type="RefSeq" id="WP_090838122.1">
    <property type="nucleotide sequence ID" value="NZ_FORM01000002.1"/>
</dbReference>
<feature type="signal peptide" evidence="1">
    <location>
        <begin position="1"/>
        <end position="23"/>
    </location>
</feature>